<dbReference type="EMBL" id="BRXX01000038">
    <property type="protein sequence ID" value="GMH84509.1"/>
    <property type="molecule type" value="Genomic_DNA"/>
</dbReference>
<dbReference type="Pfam" id="PF00295">
    <property type="entry name" value="Glyco_hydro_28"/>
    <property type="match status" value="1"/>
</dbReference>
<evidence type="ECO:0000256" key="2">
    <source>
        <dbReference type="ARBA" id="ARBA00022801"/>
    </source>
</evidence>
<reference evidence="9" key="1">
    <citation type="journal article" date="2023" name="Commun. Biol.">
        <title>Genome analysis of Parmales, the sister group of diatoms, reveals the evolutionary specialization of diatoms from phago-mixotrophs to photoautotrophs.</title>
        <authorList>
            <person name="Ban H."/>
            <person name="Sato S."/>
            <person name="Yoshikawa S."/>
            <person name="Yamada K."/>
            <person name="Nakamura Y."/>
            <person name="Ichinomiya M."/>
            <person name="Sato N."/>
            <person name="Blanc-Mathieu R."/>
            <person name="Endo H."/>
            <person name="Kuwata A."/>
            <person name="Ogata H."/>
        </authorList>
    </citation>
    <scope>NUCLEOTIDE SEQUENCE [LARGE SCALE GENOMIC DNA]</scope>
    <source>
        <strain evidence="9">NIES 3699</strain>
    </source>
</reference>
<gene>
    <name evidence="8" type="ORF">TrVE_jg8022</name>
</gene>
<keyword evidence="7" id="KW-0732">Signal</keyword>
<comment type="caution">
    <text evidence="8">The sequence shown here is derived from an EMBL/GenBank/DDBJ whole genome shotgun (WGS) entry which is preliminary data.</text>
</comment>
<evidence type="ECO:0000256" key="6">
    <source>
        <dbReference type="RuleBase" id="RU361169"/>
    </source>
</evidence>
<comment type="similarity">
    <text evidence="1 6">Belongs to the glycosyl hydrolase 28 family.</text>
</comment>
<dbReference type="PANTHER" id="PTHR31736:SF19">
    <property type="entry name" value="PECTIN LYASE SUPERFAMILY PROTEIN-RELATED"/>
    <property type="match status" value="1"/>
</dbReference>
<evidence type="ECO:0000256" key="1">
    <source>
        <dbReference type="ARBA" id="ARBA00008834"/>
    </source>
</evidence>
<keyword evidence="4" id="KW-0325">Glycoprotein</keyword>
<dbReference type="GO" id="GO:0046576">
    <property type="term" value="F:rhamnogalacturonan alpha-L-rhamnopyranosyl-(1-&gt;4)-alpha-D-galactopyranosyluronide lyase activity"/>
    <property type="evidence" value="ECO:0007669"/>
    <property type="project" value="UniProtKB-ARBA"/>
</dbReference>
<evidence type="ECO:0000256" key="7">
    <source>
        <dbReference type="SAM" id="SignalP"/>
    </source>
</evidence>
<dbReference type="PANTHER" id="PTHR31736">
    <property type="match status" value="1"/>
</dbReference>
<dbReference type="SUPFAM" id="SSF51126">
    <property type="entry name" value="Pectin lyase-like"/>
    <property type="match status" value="1"/>
</dbReference>
<evidence type="ECO:0000313" key="9">
    <source>
        <dbReference type="Proteomes" id="UP001165160"/>
    </source>
</evidence>
<evidence type="ECO:0000256" key="3">
    <source>
        <dbReference type="ARBA" id="ARBA00023157"/>
    </source>
</evidence>
<dbReference type="Proteomes" id="UP001165160">
    <property type="component" value="Unassembled WGS sequence"/>
</dbReference>
<proteinExistence type="inferred from homology"/>
<accession>A0A9W7B5J0</accession>
<sequence length="458" mass="50110">MRSFAPLSLCSFALVLIQAYALKLSGIITPTPTSQIIEWEGKPDDPSLAADNTETLNSALASLTPGSTLHIPNNTYWLTGGVYASDLVDATIQLDGTLMFSKGRRGWPTEDCKNDKTKACVKKAILIENVKGLTLTSSSGGGGGMVDGNGESWWGYINYLIHSEDRPKLLTIYNATDVLVEDWHFRQAAYHTFHADDVARVEIRRCSVDNRVNHRDNHSPVNLRALNTDGFDVSGKDIYIHDCEVWNQDDCFTIVPTTASGINSQCTENILVENIKASGLGLTIGSIKPTSNHACIKNITFRNAYMSNTFKGVYMKSAASDDPDATAEVTDILYENITMDKPEQVPIWIGPAQEADSNNACSLAWPKIKRANCPAPHPGMAWTNITLRNILVKDSRVSPGIVFGNEDSPMEAVVFDNVVFEPADEDTKPWGEDFYYCKGVNGVAMGGTTPVPPCFESK</sequence>
<evidence type="ECO:0000256" key="4">
    <source>
        <dbReference type="ARBA" id="ARBA00023180"/>
    </source>
</evidence>
<keyword evidence="3" id="KW-1015">Disulfide bond</keyword>
<keyword evidence="2 6" id="KW-0378">Hydrolase</keyword>
<dbReference type="GO" id="GO:0004650">
    <property type="term" value="F:polygalacturonase activity"/>
    <property type="evidence" value="ECO:0007669"/>
    <property type="project" value="InterPro"/>
</dbReference>
<dbReference type="InterPro" id="IPR011050">
    <property type="entry name" value="Pectin_lyase_fold/virulence"/>
</dbReference>
<evidence type="ECO:0000256" key="5">
    <source>
        <dbReference type="ARBA" id="ARBA00023295"/>
    </source>
</evidence>
<dbReference type="InterPro" id="IPR012334">
    <property type="entry name" value="Pectin_lyas_fold"/>
</dbReference>
<dbReference type="AlphaFoldDB" id="A0A9W7B5J0"/>
<feature type="chain" id="PRO_5040825380" evidence="7">
    <location>
        <begin position="22"/>
        <end position="458"/>
    </location>
</feature>
<dbReference type="GO" id="GO:0005975">
    <property type="term" value="P:carbohydrate metabolic process"/>
    <property type="evidence" value="ECO:0007669"/>
    <property type="project" value="InterPro"/>
</dbReference>
<evidence type="ECO:0000313" key="8">
    <source>
        <dbReference type="EMBL" id="GMH84509.1"/>
    </source>
</evidence>
<organism evidence="8 9">
    <name type="scientific">Triparma verrucosa</name>
    <dbReference type="NCBI Taxonomy" id="1606542"/>
    <lineage>
        <taxon>Eukaryota</taxon>
        <taxon>Sar</taxon>
        <taxon>Stramenopiles</taxon>
        <taxon>Ochrophyta</taxon>
        <taxon>Bolidophyceae</taxon>
        <taxon>Parmales</taxon>
        <taxon>Triparmaceae</taxon>
        <taxon>Triparma</taxon>
    </lineage>
</organism>
<protein>
    <submittedName>
        <fullName evidence="8">Uncharacterized protein</fullName>
    </submittedName>
</protein>
<dbReference type="Gene3D" id="2.160.20.10">
    <property type="entry name" value="Single-stranded right-handed beta-helix, Pectin lyase-like"/>
    <property type="match status" value="1"/>
</dbReference>
<feature type="signal peptide" evidence="7">
    <location>
        <begin position="1"/>
        <end position="21"/>
    </location>
</feature>
<keyword evidence="9" id="KW-1185">Reference proteome</keyword>
<dbReference type="InterPro" id="IPR000743">
    <property type="entry name" value="Glyco_hydro_28"/>
</dbReference>
<name>A0A9W7B5J0_9STRA</name>
<keyword evidence="5 6" id="KW-0326">Glycosidase</keyword>